<gene>
    <name evidence="3" type="ORF">KIH74_06430</name>
</gene>
<sequence length="258" mass="27919">MTLTDARSGPNDRLRSARLALRLSQEEFANKVQEAGQINGEPNECTKRLVQRWESGQTTWPRGPYARALETATGRPIERLGFVPPETRVRADGRGGHDVERDPAPGTDASIVPAPGSGGFGGIWLSTYQFFSSSREGTFTGAHFVLLLQRGSTLTVRSLPGAALSEGSVLTMDLTIDRNVLTGTWVEETSPSGHYRGARYHGAIQLLSEPTGLRLSGKWLGFGKAMDINSGPWELAFQTATTNKAAVDRYSCIPSLDA</sequence>
<dbReference type="RefSeq" id="WP_214154848.1">
    <property type="nucleotide sequence ID" value="NZ_JAHBAY010000002.1"/>
</dbReference>
<dbReference type="Gene3D" id="1.10.260.40">
    <property type="entry name" value="lambda repressor-like DNA-binding domains"/>
    <property type="match status" value="1"/>
</dbReference>
<evidence type="ECO:0000259" key="2">
    <source>
        <dbReference type="SMART" id="SM00530"/>
    </source>
</evidence>
<dbReference type="SUPFAM" id="SSF47413">
    <property type="entry name" value="lambda repressor-like DNA-binding domains"/>
    <property type="match status" value="1"/>
</dbReference>
<feature type="region of interest" description="Disordered" evidence="1">
    <location>
        <begin position="87"/>
        <end position="113"/>
    </location>
</feature>
<organism evidence="3 4">
    <name type="scientific">Kineosporia corallincola</name>
    <dbReference type="NCBI Taxonomy" id="2835133"/>
    <lineage>
        <taxon>Bacteria</taxon>
        <taxon>Bacillati</taxon>
        <taxon>Actinomycetota</taxon>
        <taxon>Actinomycetes</taxon>
        <taxon>Kineosporiales</taxon>
        <taxon>Kineosporiaceae</taxon>
        <taxon>Kineosporia</taxon>
    </lineage>
</organism>
<accession>A0ABS5TDR0</accession>
<evidence type="ECO:0000256" key="1">
    <source>
        <dbReference type="SAM" id="MobiDB-lite"/>
    </source>
</evidence>
<feature type="domain" description="HTH cro/C1-type" evidence="2">
    <location>
        <begin position="13"/>
        <end position="80"/>
    </location>
</feature>
<keyword evidence="4" id="KW-1185">Reference proteome</keyword>
<protein>
    <submittedName>
        <fullName evidence="3">Helix-turn-helix transcriptional regulator</fullName>
    </submittedName>
</protein>
<comment type="caution">
    <text evidence="3">The sequence shown here is derived from an EMBL/GenBank/DDBJ whole genome shotgun (WGS) entry which is preliminary data.</text>
</comment>
<dbReference type="InterPro" id="IPR010982">
    <property type="entry name" value="Lambda_DNA-bd_dom_sf"/>
</dbReference>
<dbReference type="SMART" id="SM00530">
    <property type="entry name" value="HTH_XRE"/>
    <property type="match status" value="1"/>
</dbReference>
<dbReference type="Proteomes" id="UP001197247">
    <property type="component" value="Unassembled WGS sequence"/>
</dbReference>
<feature type="compositionally biased region" description="Basic and acidic residues" evidence="1">
    <location>
        <begin position="87"/>
        <end position="103"/>
    </location>
</feature>
<evidence type="ECO:0000313" key="3">
    <source>
        <dbReference type="EMBL" id="MBT0768554.1"/>
    </source>
</evidence>
<proteinExistence type="predicted"/>
<dbReference type="EMBL" id="JAHBAY010000002">
    <property type="protein sequence ID" value="MBT0768554.1"/>
    <property type="molecule type" value="Genomic_DNA"/>
</dbReference>
<dbReference type="CDD" id="cd00093">
    <property type="entry name" value="HTH_XRE"/>
    <property type="match status" value="1"/>
</dbReference>
<name>A0ABS5TDR0_9ACTN</name>
<reference evidence="3 4" key="1">
    <citation type="submission" date="2021-05" db="EMBL/GenBank/DDBJ databases">
        <title>Kineosporia and Streptomyces sp. nov. two new marine actinobacteria isolated from Coral.</title>
        <authorList>
            <person name="Buangrab K."/>
            <person name="Sutthacheep M."/>
            <person name="Yeemin T."/>
            <person name="Harunari E."/>
            <person name="Igarashi Y."/>
            <person name="Kanchanasin P."/>
            <person name="Tanasupawat S."/>
            <person name="Phongsopitanun W."/>
        </authorList>
    </citation>
    <scope>NUCLEOTIDE SEQUENCE [LARGE SCALE GENOMIC DNA]</scope>
    <source>
        <strain evidence="3 4">J2-2</strain>
    </source>
</reference>
<evidence type="ECO:0000313" key="4">
    <source>
        <dbReference type="Proteomes" id="UP001197247"/>
    </source>
</evidence>
<dbReference type="InterPro" id="IPR001387">
    <property type="entry name" value="Cro/C1-type_HTH"/>
</dbReference>